<protein>
    <submittedName>
        <fullName evidence="2">Uncharacterized protein</fullName>
    </submittedName>
</protein>
<proteinExistence type="predicted"/>
<comment type="caution">
    <text evidence="2">The sequence shown here is derived from an EMBL/GenBank/DDBJ whole genome shotgun (WGS) entry which is preliminary data.</text>
</comment>
<feature type="region of interest" description="Disordered" evidence="1">
    <location>
        <begin position="1"/>
        <end position="22"/>
    </location>
</feature>
<dbReference type="EMBL" id="SEKV01000375">
    <property type="protein sequence ID" value="TFY58190.1"/>
    <property type="molecule type" value="Genomic_DNA"/>
</dbReference>
<dbReference type="AlphaFoldDB" id="A0A4Y9Y802"/>
<dbReference type="Proteomes" id="UP000298390">
    <property type="component" value="Unassembled WGS sequence"/>
</dbReference>
<gene>
    <name evidence="2" type="ORF">EVJ58_g6563</name>
</gene>
<evidence type="ECO:0000313" key="3">
    <source>
        <dbReference type="Proteomes" id="UP000298390"/>
    </source>
</evidence>
<evidence type="ECO:0000313" key="2">
    <source>
        <dbReference type="EMBL" id="TFY58190.1"/>
    </source>
</evidence>
<evidence type="ECO:0000256" key="1">
    <source>
        <dbReference type="SAM" id="MobiDB-lite"/>
    </source>
</evidence>
<sequence>MCVASPPSLSPTTTSSLSAPTTTPNTMSFLSMLVKPLAYVSLPVFALHTLSN</sequence>
<accession>A0A4Y9Y802</accession>
<reference evidence="2 3" key="1">
    <citation type="submission" date="2019-01" db="EMBL/GenBank/DDBJ databases">
        <title>Genome sequencing of the rare red list fungi Fomitopsis rosea.</title>
        <authorList>
            <person name="Buettner E."/>
            <person name="Kellner H."/>
        </authorList>
    </citation>
    <scope>NUCLEOTIDE SEQUENCE [LARGE SCALE GENOMIC DNA]</scope>
    <source>
        <strain evidence="2 3">DSM 105464</strain>
    </source>
</reference>
<organism evidence="2 3">
    <name type="scientific">Rhodofomes roseus</name>
    <dbReference type="NCBI Taxonomy" id="34475"/>
    <lineage>
        <taxon>Eukaryota</taxon>
        <taxon>Fungi</taxon>
        <taxon>Dikarya</taxon>
        <taxon>Basidiomycota</taxon>
        <taxon>Agaricomycotina</taxon>
        <taxon>Agaricomycetes</taxon>
        <taxon>Polyporales</taxon>
        <taxon>Rhodofomes</taxon>
    </lineage>
</organism>
<name>A0A4Y9Y802_9APHY</name>